<keyword evidence="2" id="KW-0732">Signal</keyword>
<evidence type="ECO:0000256" key="1">
    <source>
        <dbReference type="SAM" id="Phobius"/>
    </source>
</evidence>
<keyword evidence="4" id="KW-1185">Reference proteome</keyword>
<evidence type="ECO:0000256" key="2">
    <source>
        <dbReference type="SAM" id="SignalP"/>
    </source>
</evidence>
<keyword evidence="1" id="KW-0472">Membrane</keyword>
<feature type="transmembrane region" description="Helical" evidence="1">
    <location>
        <begin position="119"/>
        <end position="139"/>
    </location>
</feature>
<feature type="transmembrane region" description="Helical" evidence="1">
    <location>
        <begin position="87"/>
        <end position="107"/>
    </location>
</feature>
<dbReference type="OrthoDB" id="2970683at2"/>
<dbReference type="AlphaFoldDB" id="A0A163RZ98"/>
<dbReference type="Proteomes" id="UP000076567">
    <property type="component" value="Unassembled WGS sequence"/>
</dbReference>
<sequence length="154" mass="18007">MRNFIKKWVAMITFIILVGGTSVHASPEVLSEGKAWGYHYTVMGESKIFTWKIGNGKKQYHIEENEENRHELDRFRSAVNESDLQSITLFLFAFYLLIIGFVAWINYKKGKNNKRHITPILWLFAMFAGYKCFMAFIHLREALDSAKVYFLVLT</sequence>
<comment type="caution">
    <text evidence="3">The sequence shown here is derived from an EMBL/GenBank/DDBJ whole genome shotgun (WGS) entry which is preliminary data.</text>
</comment>
<dbReference type="RefSeq" id="WP_066239142.1">
    <property type="nucleotide sequence ID" value="NZ_LRFC01000008.1"/>
</dbReference>
<dbReference type="EMBL" id="LRFC01000008">
    <property type="protein sequence ID" value="KZE67809.1"/>
    <property type="molecule type" value="Genomic_DNA"/>
</dbReference>
<evidence type="ECO:0008006" key="5">
    <source>
        <dbReference type="Google" id="ProtNLM"/>
    </source>
</evidence>
<keyword evidence="1" id="KW-0812">Transmembrane</keyword>
<protein>
    <recommendedName>
        <fullName evidence="5">Geobacillin-26 family protein</fullName>
    </recommendedName>
</protein>
<name>A0A163RZ98_9BACL</name>
<reference evidence="4" key="1">
    <citation type="submission" date="2016-01" db="EMBL/GenBank/DDBJ databases">
        <title>Draft genome of Chromobacterium sp. F49.</title>
        <authorList>
            <person name="Hong K.W."/>
        </authorList>
    </citation>
    <scope>NUCLEOTIDE SEQUENCE [LARGE SCALE GENOMIC DNA]</scope>
    <source>
        <strain evidence="4">P7IIIA</strain>
    </source>
</reference>
<keyword evidence="1" id="KW-1133">Transmembrane helix</keyword>
<organism evidence="3 4">
    <name type="scientific">Fictibacillus phosphorivorans</name>
    <dbReference type="NCBI Taxonomy" id="1221500"/>
    <lineage>
        <taxon>Bacteria</taxon>
        <taxon>Bacillati</taxon>
        <taxon>Bacillota</taxon>
        <taxon>Bacilli</taxon>
        <taxon>Bacillales</taxon>
        <taxon>Fictibacillaceae</taxon>
        <taxon>Fictibacillus</taxon>
    </lineage>
</organism>
<proteinExistence type="predicted"/>
<accession>A0A163RZ98</accession>
<feature type="chain" id="PRO_5007845507" description="Geobacillin-26 family protein" evidence="2">
    <location>
        <begin position="26"/>
        <end position="154"/>
    </location>
</feature>
<evidence type="ECO:0000313" key="3">
    <source>
        <dbReference type="EMBL" id="KZE67809.1"/>
    </source>
</evidence>
<gene>
    <name evidence="3" type="ORF">AWM68_18760</name>
</gene>
<feature type="signal peptide" evidence="2">
    <location>
        <begin position="1"/>
        <end position="25"/>
    </location>
</feature>
<evidence type="ECO:0000313" key="4">
    <source>
        <dbReference type="Proteomes" id="UP000076567"/>
    </source>
</evidence>